<reference evidence="9" key="1">
    <citation type="submission" date="2022-09" db="EMBL/GenBank/DDBJ databases">
        <title>Comparative genomics and taxonomic characterization of three novel marine species of genus Reichenbachiella exhibiting antioxidant and polysaccharide degradation activities.</title>
        <authorList>
            <person name="Muhammad N."/>
            <person name="Lee Y.-J."/>
            <person name="Ko J."/>
            <person name="Kim S.-G."/>
        </authorList>
    </citation>
    <scope>NUCLEOTIDE SEQUENCE</scope>
    <source>
        <strain evidence="9">BKB1-1</strain>
    </source>
</reference>
<keyword evidence="1 6" id="KW-0808">Transferase</keyword>
<dbReference type="PIRSF" id="PIRSF004983">
    <property type="entry name" value="MenD"/>
    <property type="match status" value="1"/>
</dbReference>
<sequence length="553" mass="61286">MNLQSIFDIPELCYQYGVRQAIISPGSRNAALTVAFARHAGIRCLSVPDERSAAFVGLGMSLASKQPTVLICTSGSAGLNYAPAVAEAYFNQVPLLILTADRPPELIGKRDGQTIYQSALFGRHAKASFDYPSFDQNLQTQHACMIEALNSCIDGAPGPVHVNVPFAEPFYPESGKIYTASPDLIVKKPTNKSLPVKLPKALSTFRKILVVIGQQPKDDQLLQVLSLLSTDCHIPVIADVIGNCHGLKPLISHQDLILVNRDSNLAPDLLITCGLSVISKNLKLFLRDSPHSTHWHISTHDDAADTYDWSPLTIDSEPFDIFETMADQLTEESIPQKEYFTLWQSKEARAKMVLKEADRSTWTETSIYQEVLDQLPTAIDLHLANSMAVRYVNTLGISSTKDIQVYCNRGTSGIDGSNSTAVGACIASSRDTLLLTGDMAFLYDRNAFWHNHMPTNLKIIVFNNHGGGIFRMIEGPSAQPELKEFFETDQRSSARSTARDFGFAYFTARNMPELRETLASFMNFQDGRSILEIFTDAEENTTAYKQLFKKMKD</sequence>
<dbReference type="InterPro" id="IPR012001">
    <property type="entry name" value="Thiamin_PyroP_enz_TPP-bd_dom"/>
</dbReference>
<evidence type="ECO:0000256" key="3">
    <source>
        <dbReference type="ARBA" id="ARBA00022842"/>
    </source>
</evidence>
<keyword evidence="6" id="KW-0474">Menaquinone biosynthesis</keyword>
<evidence type="ECO:0000313" key="9">
    <source>
        <dbReference type="EMBL" id="UXP31610.1"/>
    </source>
</evidence>
<dbReference type="Pfam" id="PF02775">
    <property type="entry name" value="TPP_enzyme_C"/>
    <property type="match status" value="1"/>
</dbReference>
<dbReference type="InterPro" id="IPR004433">
    <property type="entry name" value="MenaQ_synth_MenD"/>
</dbReference>
<evidence type="ECO:0000259" key="7">
    <source>
        <dbReference type="Pfam" id="PF02775"/>
    </source>
</evidence>
<dbReference type="Gene3D" id="3.40.50.1220">
    <property type="entry name" value="TPP-binding domain"/>
    <property type="match status" value="1"/>
</dbReference>
<comment type="pathway">
    <text evidence="6">Quinol/quinone metabolism; 1,4-dihydroxy-2-naphthoate biosynthesis; 1,4-dihydroxy-2-naphthoate from chorismate: step 2/7.</text>
</comment>
<organism evidence="9 10">
    <name type="scientific">Reichenbachiella agarivorans</name>
    <dbReference type="NCBI Taxonomy" id="2979464"/>
    <lineage>
        <taxon>Bacteria</taxon>
        <taxon>Pseudomonadati</taxon>
        <taxon>Bacteroidota</taxon>
        <taxon>Cytophagia</taxon>
        <taxon>Cytophagales</taxon>
        <taxon>Reichenbachiellaceae</taxon>
        <taxon>Reichenbachiella</taxon>
    </lineage>
</organism>
<evidence type="ECO:0000256" key="4">
    <source>
        <dbReference type="ARBA" id="ARBA00023052"/>
    </source>
</evidence>
<keyword evidence="3 6" id="KW-0460">Magnesium</keyword>
<keyword evidence="5 6" id="KW-0464">Manganese</keyword>
<keyword evidence="4 6" id="KW-0786">Thiamine pyrophosphate</keyword>
<comment type="function">
    <text evidence="6">Catalyzes the thiamine diphosphate-dependent decarboxylation of 2-oxoglutarate and the subsequent addition of the resulting succinic semialdehyde-thiamine pyrophosphate anion to isochorismate to yield 2-succinyl-5-enolpyruvyl-6-hydroxy-3-cyclohexene-1-carboxylate (SEPHCHC).</text>
</comment>
<protein>
    <recommendedName>
        <fullName evidence="6">2-succinyl-5-enolpyruvyl-6-hydroxy-3-cyclohexene-1-carboxylate synthase</fullName>
        <shortName evidence="6">SEPHCHC synthase</shortName>
        <ecNumber evidence="6">2.2.1.9</ecNumber>
    </recommendedName>
    <alternativeName>
        <fullName evidence="6">Menaquinone biosynthesis protein MenD</fullName>
    </alternativeName>
</protein>
<dbReference type="HAMAP" id="MF_01659">
    <property type="entry name" value="MenD"/>
    <property type="match status" value="1"/>
</dbReference>
<comment type="pathway">
    <text evidence="6">Quinol/quinone metabolism; menaquinone biosynthesis.</text>
</comment>
<evidence type="ECO:0000256" key="5">
    <source>
        <dbReference type="ARBA" id="ARBA00023211"/>
    </source>
</evidence>
<dbReference type="Proteomes" id="UP001065174">
    <property type="component" value="Chromosome"/>
</dbReference>
<dbReference type="InterPro" id="IPR029061">
    <property type="entry name" value="THDP-binding"/>
</dbReference>
<evidence type="ECO:0000313" key="10">
    <source>
        <dbReference type="Proteomes" id="UP001065174"/>
    </source>
</evidence>
<dbReference type="RefSeq" id="WP_262309049.1">
    <property type="nucleotide sequence ID" value="NZ_CP106679.1"/>
</dbReference>
<dbReference type="InterPro" id="IPR011766">
    <property type="entry name" value="TPP_enzyme_TPP-bd"/>
</dbReference>
<dbReference type="NCBIfam" id="TIGR00173">
    <property type="entry name" value="menD"/>
    <property type="match status" value="1"/>
</dbReference>
<comment type="subunit">
    <text evidence="6">Homodimer.</text>
</comment>
<evidence type="ECO:0000256" key="6">
    <source>
        <dbReference type="HAMAP-Rule" id="MF_01659"/>
    </source>
</evidence>
<evidence type="ECO:0000259" key="8">
    <source>
        <dbReference type="Pfam" id="PF02776"/>
    </source>
</evidence>
<accession>A0ABY6CM65</accession>
<dbReference type="EC" id="2.2.1.9" evidence="6"/>
<name>A0ABY6CM65_9BACT</name>
<comment type="catalytic activity">
    <reaction evidence="6">
        <text>isochorismate + 2-oxoglutarate + H(+) = 5-enolpyruvoyl-6-hydroxy-2-succinyl-cyclohex-3-ene-1-carboxylate + CO2</text>
        <dbReference type="Rhea" id="RHEA:25593"/>
        <dbReference type="ChEBI" id="CHEBI:15378"/>
        <dbReference type="ChEBI" id="CHEBI:16526"/>
        <dbReference type="ChEBI" id="CHEBI:16810"/>
        <dbReference type="ChEBI" id="CHEBI:29780"/>
        <dbReference type="ChEBI" id="CHEBI:58818"/>
        <dbReference type="EC" id="2.2.1.9"/>
    </reaction>
</comment>
<dbReference type="GO" id="GO:0070204">
    <property type="term" value="F:2-succinyl-5-enolpyruvyl-6-hydroxy-3-cyclohexene-1-carboxylic-acid synthase activity"/>
    <property type="evidence" value="ECO:0007669"/>
    <property type="project" value="UniProtKB-EC"/>
</dbReference>
<keyword evidence="10" id="KW-1185">Reference proteome</keyword>
<dbReference type="PANTHER" id="PTHR42916">
    <property type="entry name" value="2-SUCCINYL-5-ENOLPYRUVYL-6-HYDROXY-3-CYCLOHEXENE-1-CARBOXYLATE SYNTHASE"/>
    <property type="match status" value="1"/>
</dbReference>
<dbReference type="SUPFAM" id="SSF52518">
    <property type="entry name" value="Thiamin diphosphate-binding fold (THDP-binding)"/>
    <property type="match status" value="2"/>
</dbReference>
<evidence type="ECO:0000256" key="2">
    <source>
        <dbReference type="ARBA" id="ARBA00022723"/>
    </source>
</evidence>
<dbReference type="PANTHER" id="PTHR42916:SF1">
    <property type="entry name" value="PROTEIN PHYLLO, CHLOROPLASTIC"/>
    <property type="match status" value="1"/>
</dbReference>
<dbReference type="Pfam" id="PF02776">
    <property type="entry name" value="TPP_enzyme_N"/>
    <property type="match status" value="1"/>
</dbReference>
<dbReference type="CDD" id="cd02009">
    <property type="entry name" value="TPP_SHCHC_synthase"/>
    <property type="match status" value="1"/>
</dbReference>
<proteinExistence type="inferred from homology"/>
<keyword evidence="2 6" id="KW-0479">Metal-binding</keyword>
<gene>
    <name evidence="6 9" type="primary">menD</name>
    <name evidence="9" type="ORF">N6H18_14760</name>
</gene>
<comment type="cofactor">
    <cofactor evidence="6">
        <name>thiamine diphosphate</name>
        <dbReference type="ChEBI" id="CHEBI:58937"/>
    </cofactor>
    <text evidence="6">Binds 1 thiamine pyrophosphate per subunit.</text>
</comment>
<dbReference type="CDD" id="cd07037">
    <property type="entry name" value="TPP_PYR_MenD"/>
    <property type="match status" value="1"/>
</dbReference>
<dbReference type="Gene3D" id="3.40.50.970">
    <property type="match status" value="2"/>
</dbReference>
<feature type="domain" description="Thiamine pyrophosphate enzyme TPP-binding" evidence="7">
    <location>
        <begin position="416"/>
        <end position="530"/>
    </location>
</feature>
<comment type="cofactor">
    <cofactor evidence="6">
        <name>Mg(2+)</name>
        <dbReference type="ChEBI" id="CHEBI:18420"/>
    </cofactor>
    <cofactor evidence="6">
        <name>Mn(2+)</name>
        <dbReference type="ChEBI" id="CHEBI:29035"/>
    </cofactor>
</comment>
<comment type="similarity">
    <text evidence="6">Belongs to the TPP enzyme family. MenD subfamily.</text>
</comment>
<feature type="domain" description="Thiamine pyrophosphate enzyme N-terminal TPP-binding" evidence="8">
    <location>
        <begin position="12"/>
        <end position="112"/>
    </location>
</feature>
<dbReference type="EMBL" id="CP106679">
    <property type="protein sequence ID" value="UXP31610.1"/>
    <property type="molecule type" value="Genomic_DNA"/>
</dbReference>
<evidence type="ECO:0000256" key="1">
    <source>
        <dbReference type="ARBA" id="ARBA00022679"/>
    </source>
</evidence>